<protein>
    <submittedName>
        <fullName evidence="2">Ribose 5-phosphate isomerase RpiB</fullName>
    </submittedName>
</protein>
<dbReference type="RefSeq" id="WP_003719694.1">
    <property type="nucleotide sequence ID" value="NZ_FNMX01000004.1"/>
</dbReference>
<comment type="caution">
    <text evidence="2">The sequence shown here is derived from an EMBL/GenBank/DDBJ whole genome shotgun (WGS) entry which is preliminary data.</text>
</comment>
<sequence>MKIALLNASSQKQKNPIIQESLYQAIGNKGHEVINFGVFPNETVEFSYVQVALMTSLLLSSNAVDFAITGCSSGNGMMLACNSLPNVMCGYIARPEEAYLFGRINKGNAISVPLGLNFGWAGEINLRLCLEQLFIEEPLGLGYPKEDALRKIKDASMLKEIKQKGQHDILYLIDSLDADFIAPIFKRGLLLDFIINNGRNMQVVNYLRKKMQD</sequence>
<dbReference type="InterPro" id="IPR003500">
    <property type="entry name" value="RpiB_LacA_LacB"/>
</dbReference>
<evidence type="ECO:0000313" key="3">
    <source>
        <dbReference type="Proteomes" id="UP000183610"/>
    </source>
</evidence>
<dbReference type="Pfam" id="PF02502">
    <property type="entry name" value="LacAB_rpiB"/>
    <property type="match status" value="1"/>
</dbReference>
<dbReference type="PANTHER" id="PTHR30345:SF6">
    <property type="entry name" value="RIBOSE 5-PHOSPHATE ISOMERASE"/>
    <property type="match status" value="1"/>
</dbReference>
<dbReference type="GO" id="GO:0016861">
    <property type="term" value="F:intramolecular oxidoreductase activity, interconverting aldoses and ketoses"/>
    <property type="evidence" value="ECO:0007669"/>
    <property type="project" value="UniProtKB-ARBA"/>
</dbReference>
<dbReference type="AlphaFoldDB" id="A0AAX2DNL2"/>
<dbReference type="GO" id="GO:0005975">
    <property type="term" value="P:carbohydrate metabolic process"/>
    <property type="evidence" value="ECO:0007669"/>
    <property type="project" value="InterPro"/>
</dbReference>
<dbReference type="Proteomes" id="UP000183610">
    <property type="component" value="Unassembled WGS sequence"/>
</dbReference>
<proteinExistence type="inferred from homology"/>
<dbReference type="PANTHER" id="PTHR30345">
    <property type="entry name" value="RIBOSE-5-PHOSPHATE ISOMERASE B"/>
    <property type="match status" value="1"/>
</dbReference>
<gene>
    <name evidence="2" type="ORF">SAMN05421782_104178</name>
</gene>
<dbReference type="NCBIfam" id="NF006753">
    <property type="entry name" value="PRK09273.1"/>
    <property type="match status" value="1"/>
</dbReference>
<name>A0AAX2DNL2_LISIV</name>
<dbReference type="SUPFAM" id="SSF89623">
    <property type="entry name" value="Ribose/Galactose isomerase RpiB/AlsB"/>
    <property type="match status" value="1"/>
</dbReference>
<comment type="similarity">
    <text evidence="1">Belongs to the LacAB/RpiB family.</text>
</comment>
<keyword evidence="2" id="KW-0413">Isomerase</keyword>
<evidence type="ECO:0000256" key="1">
    <source>
        <dbReference type="ARBA" id="ARBA00008754"/>
    </source>
</evidence>
<organism evidence="2 3">
    <name type="scientific">Listeria ivanovii</name>
    <dbReference type="NCBI Taxonomy" id="1638"/>
    <lineage>
        <taxon>Bacteria</taxon>
        <taxon>Bacillati</taxon>
        <taxon>Bacillota</taxon>
        <taxon>Bacilli</taxon>
        <taxon>Bacillales</taxon>
        <taxon>Listeriaceae</taxon>
        <taxon>Listeria</taxon>
    </lineage>
</organism>
<dbReference type="EMBL" id="FNMX01000004">
    <property type="protein sequence ID" value="SDW55589.1"/>
    <property type="molecule type" value="Genomic_DNA"/>
</dbReference>
<reference evidence="2 3" key="1">
    <citation type="submission" date="2016-10" db="EMBL/GenBank/DDBJ databases">
        <authorList>
            <person name="Varghese N."/>
            <person name="Submissions S."/>
        </authorList>
    </citation>
    <scope>NUCLEOTIDE SEQUENCE [LARGE SCALE GENOMIC DNA]</scope>
    <source>
        <strain evidence="2 3">ATCC 49954</strain>
    </source>
</reference>
<accession>A0AAX2DNL2</accession>
<dbReference type="Gene3D" id="3.40.1400.10">
    <property type="entry name" value="Sugar-phosphate isomerase, RpiB/LacA/LacB"/>
    <property type="match status" value="1"/>
</dbReference>
<evidence type="ECO:0000313" key="2">
    <source>
        <dbReference type="EMBL" id="SDW55589.1"/>
    </source>
</evidence>
<dbReference type="InterPro" id="IPR036569">
    <property type="entry name" value="RpiB_LacA_LacB_sf"/>
</dbReference>